<proteinExistence type="predicted"/>
<accession>A0A4Y2JVC1</accession>
<comment type="caution">
    <text evidence="1">The sequence shown here is derived from an EMBL/GenBank/DDBJ whole genome shotgun (WGS) entry which is preliminary data.</text>
</comment>
<evidence type="ECO:0000313" key="2">
    <source>
        <dbReference type="Proteomes" id="UP000499080"/>
    </source>
</evidence>
<organism evidence="1 2">
    <name type="scientific">Araneus ventricosus</name>
    <name type="common">Orbweaver spider</name>
    <name type="synonym">Epeira ventricosa</name>
    <dbReference type="NCBI Taxonomy" id="182803"/>
    <lineage>
        <taxon>Eukaryota</taxon>
        <taxon>Metazoa</taxon>
        <taxon>Ecdysozoa</taxon>
        <taxon>Arthropoda</taxon>
        <taxon>Chelicerata</taxon>
        <taxon>Arachnida</taxon>
        <taxon>Araneae</taxon>
        <taxon>Araneomorphae</taxon>
        <taxon>Entelegynae</taxon>
        <taxon>Araneoidea</taxon>
        <taxon>Araneidae</taxon>
        <taxon>Araneus</taxon>
    </lineage>
</organism>
<sequence length="100" mass="11104">MPVSSGALGTNELLTLVEFYPFLTVQDKEEQLGCVKIHVTFRKSYVGMPAYVQPDVSSETPTSKTAVPECRKDSKPVITISGIKVRLVEPYQSSKLRPPY</sequence>
<protein>
    <submittedName>
        <fullName evidence="1">Uncharacterized protein</fullName>
    </submittedName>
</protein>
<keyword evidence="2" id="KW-1185">Reference proteome</keyword>
<name>A0A4Y2JVC1_ARAVE</name>
<gene>
    <name evidence="1" type="ORF">AVEN_155827_1</name>
</gene>
<dbReference type="Proteomes" id="UP000499080">
    <property type="component" value="Unassembled WGS sequence"/>
</dbReference>
<dbReference type="AlphaFoldDB" id="A0A4Y2JVC1"/>
<evidence type="ECO:0000313" key="1">
    <source>
        <dbReference type="EMBL" id="GBM94000.1"/>
    </source>
</evidence>
<dbReference type="EMBL" id="BGPR01003926">
    <property type="protein sequence ID" value="GBM94000.1"/>
    <property type="molecule type" value="Genomic_DNA"/>
</dbReference>
<reference evidence="1 2" key="1">
    <citation type="journal article" date="2019" name="Sci. Rep.">
        <title>Orb-weaving spider Araneus ventricosus genome elucidates the spidroin gene catalogue.</title>
        <authorList>
            <person name="Kono N."/>
            <person name="Nakamura H."/>
            <person name="Ohtoshi R."/>
            <person name="Moran D.A.P."/>
            <person name="Shinohara A."/>
            <person name="Yoshida Y."/>
            <person name="Fujiwara M."/>
            <person name="Mori M."/>
            <person name="Tomita M."/>
            <person name="Arakawa K."/>
        </authorList>
    </citation>
    <scope>NUCLEOTIDE SEQUENCE [LARGE SCALE GENOMIC DNA]</scope>
</reference>